<proteinExistence type="inferred from homology"/>
<dbReference type="PANTHER" id="PTHR43673:SF10">
    <property type="entry name" value="NADH DEHYDROGENASE_NAD(P)H NITROREDUCTASE XCC3605-RELATED"/>
    <property type="match status" value="1"/>
</dbReference>
<dbReference type="RefSeq" id="WP_005193294.1">
    <property type="nucleotide sequence ID" value="NZ_CP045804.1"/>
</dbReference>
<dbReference type="AlphaFoldDB" id="A0A857L2F4"/>
<evidence type="ECO:0000313" key="4">
    <source>
        <dbReference type="EMBL" id="QHN41381.1"/>
    </source>
</evidence>
<dbReference type="EMBL" id="CP045810">
    <property type="protein sequence ID" value="QHN41381.1"/>
    <property type="molecule type" value="Genomic_DNA"/>
</dbReference>
<comment type="similarity">
    <text evidence="1">Belongs to the nitroreductase family.</text>
</comment>
<dbReference type="Pfam" id="PF00881">
    <property type="entry name" value="Nitroreductase"/>
    <property type="match status" value="2"/>
</dbReference>
<dbReference type="Gene3D" id="3.40.109.10">
    <property type="entry name" value="NADH Oxidase"/>
    <property type="match status" value="1"/>
</dbReference>
<evidence type="ECO:0000256" key="2">
    <source>
        <dbReference type="ARBA" id="ARBA00023002"/>
    </source>
</evidence>
<feature type="domain" description="Nitroreductase" evidence="3">
    <location>
        <begin position="65"/>
        <end position="148"/>
    </location>
</feature>
<evidence type="ECO:0000259" key="3">
    <source>
        <dbReference type="Pfam" id="PF00881"/>
    </source>
</evidence>
<organism evidence="4">
    <name type="scientific">Gordonia amarae</name>
    <dbReference type="NCBI Taxonomy" id="36821"/>
    <lineage>
        <taxon>Bacteria</taxon>
        <taxon>Bacillati</taxon>
        <taxon>Actinomycetota</taxon>
        <taxon>Actinomycetes</taxon>
        <taxon>Mycobacteriales</taxon>
        <taxon>Gordoniaceae</taxon>
        <taxon>Gordonia</taxon>
    </lineage>
</organism>
<gene>
    <name evidence="4" type="ORF">GII30_21440</name>
</gene>
<reference evidence="4" key="1">
    <citation type="journal article" date="2021" name="Nat. Microbiol.">
        <title>Cocultivation of an ultrasmall environmental parasitic bacterium with lytic ability against bacteria associated with wastewater foams.</title>
        <authorList>
            <person name="Batinovic S."/>
            <person name="Rose J.J.A."/>
            <person name="Ratcliffe J."/>
            <person name="Seviour R.J."/>
            <person name="Petrovski S."/>
        </authorList>
    </citation>
    <scope>NUCLEOTIDE SEQUENCE</scope>
    <source>
        <strain evidence="4">CON44</strain>
    </source>
</reference>
<keyword evidence="2" id="KW-0560">Oxidoreductase</keyword>
<sequence length="190" mass="20403">MHELIEGRWSARGYDPAATISTDELTEILDAGRWAATWGKVAPVRFVVGERGDDTFTAITDLLTRGNKSWAPAAAALVLVCTTDNPDDTMAHEYGAVDLGLAVAQMSIQAVALGCNAHPMAGFDAAGARVRFAIPDDKRAMVVLAIGKLAEDISILSPEVLERDSIPRRRRPLEEVAFAGTWGQPFTARA</sequence>
<dbReference type="SUPFAM" id="SSF55469">
    <property type="entry name" value="FMN-dependent nitroreductase-like"/>
    <property type="match status" value="1"/>
</dbReference>
<accession>A0A857L2F4</accession>
<evidence type="ECO:0000256" key="1">
    <source>
        <dbReference type="ARBA" id="ARBA00007118"/>
    </source>
</evidence>
<name>A0A857L2F4_9ACTN</name>
<protein>
    <submittedName>
        <fullName evidence="4">Nitroreductase</fullName>
    </submittedName>
</protein>
<dbReference type="InterPro" id="IPR029479">
    <property type="entry name" value="Nitroreductase"/>
</dbReference>
<feature type="domain" description="Nitroreductase" evidence="3">
    <location>
        <begin position="5"/>
        <end position="49"/>
    </location>
</feature>
<dbReference type="PANTHER" id="PTHR43673">
    <property type="entry name" value="NAD(P)H NITROREDUCTASE YDGI-RELATED"/>
    <property type="match status" value="1"/>
</dbReference>
<dbReference type="InterPro" id="IPR000415">
    <property type="entry name" value="Nitroreductase-like"/>
</dbReference>
<dbReference type="GO" id="GO:0016491">
    <property type="term" value="F:oxidoreductase activity"/>
    <property type="evidence" value="ECO:0007669"/>
    <property type="project" value="UniProtKB-KW"/>
</dbReference>